<dbReference type="RefSeq" id="WP_111659342.1">
    <property type="nucleotide sequence ID" value="NZ_QLLO01000002.1"/>
</dbReference>
<protein>
    <recommendedName>
        <fullName evidence="3">Lipoprotein</fullName>
    </recommendedName>
</protein>
<proteinExistence type="predicted"/>
<evidence type="ECO:0008006" key="3">
    <source>
        <dbReference type="Google" id="ProtNLM"/>
    </source>
</evidence>
<dbReference type="OrthoDB" id="1489643at2"/>
<dbReference type="EMBL" id="QLLO01000002">
    <property type="protein sequence ID" value="RAJ17148.1"/>
    <property type="molecule type" value="Genomic_DNA"/>
</dbReference>
<dbReference type="Proteomes" id="UP000248703">
    <property type="component" value="Unassembled WGS sequence"/>
</dbReference>
<reference evidence="1 2" key="1">
    <citation type="submission" date="2018-06" db="EMBL/GenBank/DDBJ databases">
        <title>Genomic Encyclopedia of Archaeal and Bacterial Type Strains, Phase II (KMG-II): from individual species to whole genera.</title>
        <authorList>
            <person name="Goeker M."/>
        </authorList>
    </citation>
    <scope>NUCLEOTIDE SEQUENCE [LARGE SCALE GENOMIC DNA]</scope>
    <source>
        <strain evidence="1 2">DSM 24464</strain>
    </source>
</reference>
<name>A0A327RLW0_9FLAO</name>
<organism evidence="1 2">
    <name type="scientific">Olleya aquimaris</name>
    <dbReference type="NCBI Taxonomy" id="639310"/>
    <lineage>
        <taxon>Bacteria</taxon>
        <taxon>Pseudomonadati</taxon>
        <taxon>Bacteroidota</taxon>
        <taxon>Flavobacteriia</taxon>
        <taxon>Flavobacteriales</taxon>
        <taxon>Flavobacteriaceae</taxon>
    </lineage>
</organism>
<evidence type="ECO:0000313" key="1">
    <source>
        <dbReference type="EMBL" id="RAJ17148.1"/>
    </source>
</evidence>
<dbReference type="PROSITE" id="PS51257">
    <property type="entry name" value="PROKAR_LIPOPROTEIN"/>
    <property type="match status" value="1"/>
</dbReference>
<gene>
    <name evidence="1" type="ORF">LY08_00927</name>
</gene>
<keyword evidence="2" id="KW-1185">Reference proteome</keyword>
<comment type="caution">
    <text evidence="1">The sequence shown here is derived from an EMBL/GenBank/DDBJ whole genome shotgun (WGS) entry which is preliminary data.</text>
</comment>
<evidence type="ECO:0000313" key="2">
    <source>
        <dbReference type="Proteomes" id="UP000248703"/>
    </source>
</evidence>
<accession>A0A327RLW0</accession>
<dbReference type="AlphaFoldDB" id="A0A327RLW0"/>
<sequence length="393" mass="46034">MKNFTRITVLLLVLTSCVGRKTIEKQLHSGNYDLAITNALKKLETNKDKKRKYDYAIMLQKAYNKVVEEDVNALNHLKKDGNPANYETIYNTYIDLDSRQNAIKRVLPLQIEGKTLKFVFNDYTNEIIAYRAKVSDYKYTEALQLMQSEDTFKNREAYRLLNQIENINANYKDVRQLMDEAHFKGTDFVLVSIENQTHQIIPQRLEADLLNFDTYGLDDFWTAYHANADNNIDYDYAMQLQLKRINVSPEHVTERQLLRQKEIVDGWEYVLDDNGNVVKDSLGNDVKQDKIVTVKARFFEVNQIKSTQVVARVVYSDLKQNQILDSFPIDSEFVFENIFGTFKGDERALTEEDLLLLNNRQIPFPSNEQMVYDTGEDLKYKLKDIITRYNFRN</sequence>